<feature type="region of interest" description="Disordered" evidence="3">
    <location>
        <begin position="431"/>
        <end position="468"/>
    </location>
</feature>
<dbReference type="SUPFAM" id="SSF101233">
    <property type="entry name" value="PWI domain"/>
    <property type="match status" value="1"/>
</dbReference>
<dbReference type="Pfam" id="PF00076">
    <property type="entry name" value="RRM_1"/>
    <property type="match status" value="1"/>
</dbReference>
<dbReference type="AlphaFoldDB" id="A0A1J1H7U4"/>
<dbReference type="GO" id="GO:0003723">
    <property type="term" value="F:RNA binding"/>
    <property type="evidence" value="ECO:0007669"/>
    <property type="project" value="UniProtKB-UniRule"/>
</dbReference>
<dbReference type="CDD" id="cd12446">
    <property type="entry name" value="RRM_RBM25"/>
    <property type="match status" value="1"/>
</dbReference>
<dbReference type="Gene3D" id="3.30.70.330">
    <property type="match status" value="1"/>
</dbReference>
<dbReference type="EMBL" id="LN835306">
    <property type="protein sequence ID" value="CRH01032.1"/>
    <property type="molecule type" value="Genomic_DNA"/>
</dbReference>
<dbReference type="PANTHER" id="PTHR18806">
    <property type="entry name" value="RBM25 PROTEIN"/>
    <property type="match status" value="1"/>
</dbReference>
<gene>
    <name evidence="6" type="ORF">PRELSG_1138000</name>
</gene>
<dbReference type="SMART" id="SM00360">
    <property type="entry name" value="RRM"/>
    <property type="match status" value="1"/>
</dbReference>
<evidence type="ECO:0008006" key="8">
    <source>
        <dbReference type="Google" id="ProtNLM"/>
    </source>
</evidence>
<evidence type="ECO:0000256" key="2">
    <source>
        <dbReference type="PROSITE-ProRule" id="PRU00176"/>
    </source>
</evidence>
<feature type="domain" description="RRM" evidence="4">
    <location>
        <begin position="31"/>
        <end position="109"/>
    </location>
</feature>
<dbReference type="OMA" id="HERDRHH"/>
<dbReference type="InterPro" id="IPR034268">
    <property type="entry name" value="RBM25_RRM"/>
</dbReference>
<evidence type="ECO:0000259" key="4">
    <source>
        <dbReference type="PROSITE" id="PS50102"/>
    </source>
</evidence>
<evidence type="ECO:0000256" key="1">
    <source>
        <dbReference type="ARBA" id="ARBA00022664"/>
    </source>
</evidence>
<dbReference type="GeneID" id="39737159"/>
<dbReference type="SUPFAM" id="SSF54928">
    <property type="entry name" value="RNA-binding domain, RBD"/>
    <property type="match status" value="1"/>
</dbReference>
<dbReference type="InterPro" id="IPR012677">
    <property type="entry name" value="Nucleotide-bd_a/b_plait_sf"/>
</dbReference>
<dbReference type="Proteomes" id="UP000220158">
    <property type="component" value="Chromosome 11"/>
</dbReference>
<dbReference type="VEuPathDB" id="PlasmoDB:PRELSG_1138000"/>
<proteinExistence type="predicted"/>
<dbReference type="GO" id="GO:0006397">
    <property type="term" value="P:mRNA processing"/>
    <property type="evidence" value="ECO:0007669"/>
    <property type="project" value="UniProtKB-KW"/>
</dbReference>
<dbReference type="KEGG" id="prel:PRELSG_1138000"/>
<feature type="region of interest" description="Disordered" evidence="3">
    <location>
        <begin position="614"/>
        <end position="636"/>
    </location>
</feature>
<dbReference type="RefSeq" id="XP_028534033.1">
    <property type="nucleotide sequence ID" value="XM_028677666.1"/>
</dbReference>
<evidence type="ECO:0000313" key="6">
    <source>
        <dbReference type="EMBL" id="CRH01032.1"/>
    </source>
</evidence>
<dbReference type="SMART" id="SM00311">
    <property type="entry name" value="PWI"/>
    <property type="match status" value="1"/>
</dbReference>
<dbReference type="InterPro" id="IPR002483">
    <property type="entry name" value="PWI_dom"/>
</dbReference>
<keyword evidence="2" id="KW-0694">RNA-binding</keyword>
<keyword evidence="1" id="KW-0507">mRNA processing</keyword>
<dbReference type="InterPro" id="IPR052768">
    <property type="entry name" value="RBM25"/>
</dbReference>
<dbReference type="PROSITE" id="PS51025">
    <property type="entry name" value="PWI"/>
    <property type="match status" value="1"/>
</dbReference>
<reference evidence="6 7" key="1">
    <citation type="submission" date="2015-04" db="EMBL/GenBank/DDBJ databases">
        <authorList>
            <consortium name="Pathogen Informatics"/>
        </authorList>
    </citation>
    <scope>NUCLEOTIDE SEQUENCE [LARGE SCALE GENOMIC DNA]</scope>
    <source>
        <strain evidence="6 7">SGS1</strain>
    </source>
</reference>
<dbReference type="InterPro" id="IPR035979">
    <property type="entry name" value="RBD_domain_sf"/>
</dbReference>
<sequence length="826" mass="98979">MINNRVYYSNLKLVVNKGEEEEKEEVENANNVIYVGNIDKYIEDNNILKILEVFGDIYKWHRQRNPSTNELMPFGFCEYSDIYGVYLCVNILDNIKLANKNLKVNCNDNLKKRFERIVDILYEKKQKAIDKQNELLNEEDMKNQILNDIKNDIKNKKNDVLVYIEHINNEYEEKKKKDEAIQNNTTEDEKNLDSEEKDKREKEEENLNINNMKLNPEQDNKNFINSLPSSNIEELNTNDKKKINNVENNENHDILGVEKKNSFVIDNPNNQQINNRNPFKRNASDNNNEEILKEKEKEEIKYLSKDYKVNWREKERIQRIENKEKDLEKDFYKREKEWLELEEQIKKDTYKEWNKLMLVKKKDIARLIELDLKGEYENSNISSSKKREIRNSKRGKEKELDELDRLNELKEIEEMKEKEKLKDEEKLINDNIQNSIEQEDVQDKEQTIEESKKEENNETKENFNTEKQKDIDEGIELDNEENRNNVVSEHSKNNIVYDFNINSDKDNEVKYEKRNFEHYENLKNKDNNFDNSENYSFNEYNENENIKKEKENNFEWMNYNNNMGPGVDCIQNNINIQNSENILSYRENNCDVIYKSENKGIEVLNKMCNENDTNKNNINESDSNNMNENKENENNTNKRKMISLEHINIKVNDKKKKMIDSENLNKINNPVLMNVFNTNDEDEFFTKNHQPLSKLDKHLDKKNQEEEKIKAIEIIENSKKILEKVPSTEEEIFNFHIEWNILNLKDNIGVKLKPWIYKKITEYIGKDEKEIIEEISNYFVQQILKETSPKDMLVEAEKFLDSDGKKFILNMYRLIIFEQLKIKNNL</sequence>
<dbReference type="Gene3D" id="1.20.1390.10">
    <property type="entry name" value="PWI domain"/>
    <property type="match status" value="1"/>
</dbReference>
<protein>
    <recommendedName>
        <fullName evidence="8">RNA-binding protein 25</fullName>
    </recommendedName>
</protein>
<evidence type="ECO:0000256" key="3">
    <source>
        <dbReference type="SAM" id="MobiDB-lite"/>
    </source>
</evidence>
<feature type="region of interest" description="Disordered" evidence="3">
    <location>
        <begin position="174"/>
        <end position="220"/>
    </location>
</feature>
<dbReference type="InterPro" id="IPR036483">
    <property type="entry name" value="PWI_dom_sf"/>
</dbReference>
<feature type="compositionally biased region" description="Low complexity" evidence="3">
    <location>
        <begin position="614"/>
        <end position="627"/>
    </location>
</feature>
<dbReference type="PANTHER" id="PTHR18806:SF4">
    <property type="entry name" value="RNA-BINDING PROTEIN 25"/>
    <property type="match status" value="1"/>
</dbReference>
<dbReference type="InterPro" id="IPR000504">
    <property type="entry name" value="RRM_dom"/>
</dbReference>
<feature type="compositionally biased region" description="Basic and acidic residues" evidence="3">
    <location>
        <begin position="441"/>
        <end position="468"/>
    </location>
</feature>
<dbReference type="PROSITE" id="PS50102">
    <property type="entry name" value="RRM"/>
    <property type="match status" value="1"/>
</dbReference>
<name>A0A1J1H7U4_PLARL</name>
<evidence type="ECO:0000313" key="7">
    <source>
        <dbReference type="Proteomes" id="UP000220158"/>
    </source>
</evidence>
<keyword evidence="7" id="KW-1185">Reference proteome</keyword>
<dbReference type="Pfam" id="PF01480">
    <property type="entry name" value="PWI"/>
    <property type="match status" value="1"/>
</dbReference>
<accession>A0A1J1H7U4</accession>
<organism evidence="6 7">
    <name type="scientific">Plasmodium relictum</name>
    <dbReference type="NCBI Taxonomy" id="85471"/>
    <lineage>
        <taxon>Eukaryota</taxon>
        <taxon>Sar</taxon>
        <taxon>Alveolata</taxon>
        <taxon>Apicomplexa</taxon>
        <taxon>Aconoidasida</taxon>
        <taxon>Haemosporida</taxon>
        <taxon>Plasmodiidae</taxon>
        <taxon>Plasmodium</taxon>
        <taxon>Plasmodium (Haemamoeba)</taxon>
    </lineage>
</organism>
<feature type="compositionally biased region" description="Basic and acidic residues" evidence="3">
    <location>
        <begin position="187"/>
        <end position="205"/>
    </location>
</feature>
<dbReference type="OrthoDB" id="6275295at2759"/>
<evidence type="ECO:0000259" key="5">
    <source>
        <dbReference type="PROSITE" id="PS51025"/>
    </source>
</evidence>
<feature type="domain" description="PWI" evidence="5">
    <location>
        <begin position="730"/>
        <end position="826"/>
    </location>
</feature>